<gene>
    <name evidence="4" type="ORF">CLOBOL_07041</name>
</gene>
<dbReference type="PaxDb" id="411902-CLOBOL_07041"/>
<dbReference type="Pfam" id="PF00440">
    <property type="entry name" value="TetR_N"/>
    <property type="match status" value="1"/>
</dbReference>
<dbReference type="PRINTS" id="PR00455">
    <property type="entry name" value="HTHTETR"/>
</dbReference>
<organism evidence="4 5">
    <name type="scientific">Enterocloster bolteae (strain ATCC BAA-613 / DSM 15670 / CCUG 46953 / JCM 12243 / WAL 16351)</name>
    <name type="common">Clostridium bolteae</name>
    <dbReference type="NCBI Taxonomy" id="411902"/>
    <lineage>
        <taxon>Bacteria</taxon>
        <taxon>Bacillati</taxon>
        <taxon>Bacillota</taxon>
        <taxon>Clostridia</taxon>
        <taxon>Lachnospirales</taxon>
        <taxon>Lachnospiraceae</taxon>
        <taxon>Enterocloster</taxon>
    </lineage>
</organism>
<evidence type="ECO:0000256" key="1">
    <source>
        <dbReference type="ARBA" id="ARBA00023125"/>
    </source>
</evidence>
<evidence type="ECO:0000313" key="5">
    <source>
        <dbReference type="Proteomes" id="UP000005396"/>
    </source>
</evidence>
<dbReference type="SUPFAM" id="SSF48498">
    <property type="entry name" value="Tetracyclin repressor-like, C-terminal domain"/>
    <property type="match status" value="1"/>
</dbReference>
<reference evidence="4 5" key="1">
    <citation type="submission" date="2007-08" db="EMBL/GenBank/DDBJ databases">
        <authorList>
            <person name="Fulton L."/>
            <person name="Clifton S."/>
            <person name="Fulton B."/>
            <person name="Xu J."/>
            <person name="Minx P."/>
            <person name="Pepin K.H."/>
            <person name="Johnson M."/>
            <person name="Thiruvilangam P."/>
            <person name="Bhonagiri V."/>
            <person name="Nash W.E."/>
            <person name="Mardis E.R."/>
            <person name="Wilson R.K."/>
        </authorList>
    </citation>
    <scope>NUCLEOTIDE SEQUENCE [LARGE SCALE GENOMIC DNA]</scope>
    <source>
        <strain evidence="5">ATCC BAA-613 / DSM 15670 / CCUG 46953 / JCM 12243 / WAL 16351</strain>
    </source>
</reference>
<dbReference type="InterPro" id="IPR036271">
    <property type="entry name" value="Tet_transcr_reg_TetR-rel_C_sf"/>
</dbReference>
<dbReference type="Gene3D" id="1.10.357.10">
    <property type="entry name" value="Tetracycline Repressor, domain 2"/>
    <property type="match status" value="1"/>
</dbReference>
<dbReference type="PROSITE" id="PS50977">
    <property type="entry name" value="HTH_TETR_2"/>
    <property type="match status" value="1"/>
</dbReference>
<proteinExistence type="predicted"/>
<evidence type="ECO:0000259" key="3">
    <source>
        <dbReference type="PROSITE" id="PS50977"/>
    </source>
</evidence>
<evidence type="ECO:0000313" key="4">
    <source>
        <dbReference type="EMBL" id="EDP12811.1"/>
    </source>
</evidence>
<feature type="domain" description="HTH tetR-type" evidence="3">
    <location>
        <begin position="88"/>
        <end position="148"/>
    </location>
</feature>
<dbReference type="InterPro" id="IPR001647">
    <property type="entry name" value="HTH_TetR"/>
</dbReference>
<protein>
    <recommendedName>
        <fullName evidence="3">HTH tetR-type domain-containing protein</fullName>
    </recommendedName>
</protein>
<accession>A8S4P8</accession>
<feature type="DNA-binding region" description="H-T-H motif" evidence="2">
    <location>
        <begin position="111"/>
        <end position="130"/>
    </location>
</feature>
<dbReference type="InterPro" id="IPR041474">
    <property type="entry name" value="NicS_C"/>
</dbReference>
<sequence length="286" mass="33738">MWLRAWFRWKAELRLLRRSEGIVRKKRKDELPRDCGRLIFMWGMGSGGGCVICLNQCIDIAAILLYNITNQLVFEKEEFMTKQEIKSTQTKQAILKAAEEEFSEKGIYGARVDEIAAKAKINKGMIYQYFGNKEELYKTVLKNVYDRLGDSEDLVICNQKNCISEITDLVRTYFYFLRDNPSYVRMVMWENLNYGYYFQEKELGDVKNPIRLELGKIMEEGKKAGEISEQVCEEDIFQTLIACSFNYFSNRWTLKQILKKDLDKNDEIERRIKQVTKMVVSYIKKD</sequence>
<comment type="caution">
    <text evidence="4">The sequence shown here is derived from an EMBL/GenBank/DDBJ whole genome shotgun (WGS) entry which is preliminary data.</text>
</comment>
<dbReference type="Proteomes" id="UP000005396">
    <property type="component" value="Unassembled WGS sequence"/>
</dbReference>
<dbReference type="EMBL" id="ABCC02000069">
    <property type="protein sequence ID" value="EDP12811.1"/>
    <property type="molecule type" value="Genomic_DNA"/>
</dbReference>
<dbReference type="PANTHER" id="PTHR30328:SF54">
    <property type="entry name" value="HTH-TYPE TRANSCRIPTIONAL REPRESSOR SCO4008"/>
    <property type="match status" value="1"/>
</dbReference>
<dbReference type="eggNOG" id="COG1309">
    <property type="taxonomic scope" value="Bacteria"/>
</dbReference>
<dbReference type="Pfam" id="PF17938">
    <property type="entry name" value="TetR_C_29"/>
    <property type="match status" value="1"/>
</dbReference>
<dbReference type="GO" id="GO:0003677">
    <property type="term" value="F:DNA binding"/>
    <property type="evidence" value="ECO:0007669"/>
    <property type="project" value="UniProtKB-UniRule"/>
</dbReference>
<reference evidence="4 5" key="2">
    <citation type="submission" date="2007-09" db="EMBL/GenBank/DDBJ databases">
        <title>Draft genome sequence of Clostridium bolteae (ATCC BAA-613).</title>
        <authorList>
            <person name="Sudarsanam P."/>
            <person name="Ley R."/>
            <person name="Guruge J."/>
            <person name="Turnbaugh P.J."/>
            <person name="Mahowald M."/>
            <person name="Liep D."/>
            <person name="Gordon J."/>
        </authorList>
    </citation>
    <scope>NUCLEOTIDE SEQUENCE [LARGE SCALE GENOMIC DNA]</scope>
    <source>
        <strain evidence="5">ATCC BAA-613 / DSM 15670 / CCUG 46953 / JCM 12243 / WAL 16351</strain>
    </source>
</reference>
<keyword evidence="1 2" id="KW-0238">DNA-binding</keyword>
<evidence type="ECO:0000256" key="2">
    <source>
        <dbReference type="PROSITE-ProRule" id="PRU00335"/>
    </source>
</evidence>
<dbReference type="AlphaFoldDB" id="A8S4P8"/>
<name>A8S4P8_ENTBW</name>
<dbReference type="InterPro" id="IPR050109">
    <property type="entry name" value="HTH-type_TetR-like_transc_reg"/>
</dbReference>
<dbReference type="GO" id="GO:0006355">
    <property type="term" value="P:regulation of DNA-templated transcription"/>
    <property type="evidence" value="ECO:0007669"/>
    <property type="project" value="UniProtKB-ARBA"/>
</dbReference>
<dbReference type="InterPro" id="IPR009057">
    <property type="entry name" value="Homeodomain-like_sf"/>
</dbReference>
<dbReference type="SUPFAM" id="SSF46689">
    <property type="entry name" value="Homeodomain-like"/>
    <property type="match status" value="1"/>
</dbReference>
<dbReference type="HOGENOM" id="CLU_069356_1_2_9"/>
<dbReference type="PANTHER" id="PTHR30328">
    <property type="entry name" value="TRANSCRIPTIONAL REPRESSOR"/>
    <property type="match status" value="1"/>
</dbReference>